<evidence type="ECO:0000313" key="3">
    <source>
        <dbReference type="Proteomes" id="UP000002313"/>
    </source>
</evidence>
<reference evidence="2 3" key="2">
    <citation type="journal article" date="2012" name="Proc. Natl. Acad. Sci. U.S.A.">
        <title>Gain and loss of multiple functionally related, horizontally transferred genes in the reduced genomes of two microsporidian parasites.</title>
        <authorList>
            <person name="Pombert J.-F."/>
            <person name="Selman M."/>
            <person name="Burki F."/>
            <person name="Bardell F.T."/>
            <person name="Farinelli L."/>
            <person name="Solter L.F."/>
            <person name="Whitman D.W."/>
            <person name="Weiss L.M."/>
            <person name="Corradi N."/>
            <person name="Keeling P.J."/>
        </authorList>
    </citation>
    <scope>NUCLEOTIDE SEQUENCE [LARGE SCALE GENOMIC DNA]</scope>
    <source>
        <strain evidence="2 3">ATCC 50506</strain>
    </source>
</reference>
<dbReference type="RefSeq" id="XP_003073428.1">
    <property type="nucleotide sequence ID" value="XM_003073382.1"/>
</dbReference>
<dbReference type="EMBL" id="CP001949">
    <property type="protein sequence ID" value="ADM12068.1"/>
    <property type="molecule type" value="Genomic_DNA"/>
</dbReference>
<dbReference type="GO" id="GO:0016491">
    <property type="term" value="F:oxidoreductase activity"/>
    <property type="evidence" value="ECO:0007669"/>
    <property type="project" value="UniProtKB-ARBA"/>
</dbReference>
<accession>E0S8D0</accession>
<reference evidence="2 3" key="1">
    <citation type="journal article" date="2010" name="Nat. Commun.">
        <title>The complete sequence of the smallest known nuclear genome from the microsporidian Encephalitozoon intestinalis.</title>
        <authorList>
            <person name="Corradi N."/>
            <person name="Pombert J.-F."/>
            <person name="Farinelli L."/>
            <person name="Didier E.S."/>
            <person name="Keeling P.J."/>
        </authorList>
    </citation>
    <scope>NUCLEOTIDE SEQUENCE [LARGE SCALE GENOMIC DNA]</scope>
    <source>
        <strain evidence="2 3">ATCC 50506</strain>
    </source>
</reference>
<dbReference type="Pfam" id="PF00462">
    <property type="entry name" value="Glutaredoxin"/>
    <property type="match status" value="1"/>
</dbReference>
<dbReference type="KEGG" id="ein:Eint_081360"/>
<dbReference type="Gene3D" id="3.40.30.10">
    <property type="entry name" value="Glutaredoxin"/>
    <property type="match status" value="1"/>
</dbReference>
<sequence length="127" mass="14811">MLLIYGIQGIEIEWSISEKDTDYEKIIREEKCVLFIKKFCPFSIKARELLYNKGISCKIIPVDGRIKPYNFAKTYQSTFPVFFFNGTFIEGGYQKLKDLSIHKLPPFDQSPLFTEGSYEASFRSKIK</sequence>
<dbReference type="CDD" id="cd02066">
    <property type="entry name" value="GRX_family"/>
    <property type="match status" value="1"/>
</dbReference>
<evidence type="ECO:0000259" key="1">
    <source>
        <dbReference type="Pfam" id="PF00462"/>
    </source>
</evidence>
<organism evidence="2 3">
    <name type="scientific">Encephalitozoon intestinalis (strain ATCC 50506)</name>
    <name type="common">Microsporidian parasite</name>
    <name type="synonym">Septata intestinalis</name>
    <dbReference type="NCBI Taxonomy" id="876142"/>
    <lineage>
        <taxon>Eukaryota</taxon>
        <taxon>Fungi</taxon>
        <taxon>Fungi incertae sedis</taxon>
        <taxon>Microsporidia</taxon>
        <taxon>Unikaryonidae</taxon>
        <taxon>Encephalitozoon</taxon>
    </lineage>
</organism>
<dbReference type="SUPFAM" id="SSF52833">
    <property type="entry name" value="Thioredoxin-like"/>
    <property type="match status" value="1"/>
</dbReference>
<dbReference type="OrthoDB" id="418495at2759"/>
<evidence type="ECO:0000313" key="2">
    <source>
        <dbReference type="EMBL" id="ADM12068.1"/>
    </source>
</evidence>
<dbReference type="VEuPathDB" id="MicrosporidiaDB:Eint_081360"/>
<dbReference type="AlphaFoldDB" id="E0S8D0"/>
<dbReference type="Proteomes" id="UP000002313">
    <property type="component" value="Chromosome VIII"/>
</dbReference>
<feature type="domain" description="Glutaredoxin" evidence="1">
    <location>
        <begin position="33"/>
        <end position="89"/>
    </location>
</feature>
<dbReference type="InterPro" id="IPR002109">
    <property type="entry name" value="Glutaredoxin"/>
</dbReference>
<dbReference type="GeneID" id="9698256"/>
<gene>
    <name evidence="2" type="ORF">Eint_081360</name>
</gene>
<keyword evidence="3" id="KW-1185">Reference proteome</keyword>
<proteinExistence type="predicted"/>
<dbReference type="InterPro" id="IPR036249">
    <property type="entry name" value="Thioredoxin-like_sf"/>
</dbReference>
<name>E0S8D0_ENCIT</name>
<protein>
    <submittedName>
        <fullName evidence="2">Glutaredoxin-like protein</fullName>
    </submittedName>
</protein>
<dbReference type="PROSITE" id="PS51354">
    <property type="entry name" value="GLUTAREDOXIN_2"/>
    <property type="match status" value="1"/>
</dbReference>
<dbReference type="HOGENOM" id="CLU_2061463_0_0_1"/>